<keyword evidence="13" id="KW-0408">Iron</keyword>
<comment type="caution">
    <text evidence="19">The sequence shown here is derived from an EMBL/GenBank/DDBJ whole genome shotgun (WGS) entry which is preliminary data.</text>
</comment>
<dbReference type="InterPro" id="IPR007197">
    <property type="entry name" value="rSAM"/>
</dbReference>
<dbReference type="SFLD" id="SFLDG01388">
    <property type="entry name" value="7_8-didemethyl-8-hydroxy-5-dea"/>
    <property type="match status" value="2"/>
</dbReference>
<dbReference type="InterPro" id="IPR058240">
    <property type="entry name" value="rSAM_sf"/>
</dbReference>
<evidence type="ECO:0000256" key="3">
    <source>
        <dbReference type="ARBA" id="ARBA00004712"/>
    </source>
</evidence>
<dbReference type="NCBIfam" id="NF005609">
    <property type="entry name" value="PRK07360.1"/>
    <property type="match status" value="1"/>
</dbReference>
<comment type="catalytic activity">
    <reaction evidence="16">
        <text>5-amino-6-(D-ribitylamino)uracil + L-tyrosine + S-adenosyl-L-methionine = 5-amino-5-(4-hydroxybenzyl)-6-(D-ribitylimino)-5,6-dihydrouracil + 2-iminoacetate + 5'-deoxyadenosine + L-methionine + H(+)</text>
        <dbReference type="Rhea" id="RHEA:55200"/>
        <dbReference type="ChEBI" id="CHEBI:15378"/>
        <dbReference type="ChEBI" id="CHEBI:15934"/>
        <dbReference type="ChEBI" id="CHEBI:17319"/>
        <dbReference type="ChEBI" id="CHEBI:57844"/>
        <dbReference type="ChEBI" id="CHEBI:58315"/>
        <dbReference type="ChEBI" id="CHEBI:59789"/>
        <dbReference type="ChEBI" id="CHEBI:77846"/>
        <dbReference type="ChEBI" id="CHEBI:85936"/>
        <dbReference type="EC" id="2.5.1.147"/>
    </reaction>
</comment>
<dbReference type="GO" id="GO:0044689">
    <property type="term" value="F:7,8-didemethyl-8-hydroxy-5-deazariboflavin synthase activity"/>
    <property type="evidence" value="ECO:0007669"/>
    <property type="project" value="UniProtKB-EC"/>
</dbReference>
<comment type="cofactor">
    <cofactor evidence="1">
        <name>[4Fe-4S] cluster</name>
        <dbReference type="ChEBI" id="CHEBI:49883"/>
    </cofactor>
</comment>
<evidence type="ECO:0000256" key="15">
    <source>
        <dbReference type="ARBA" id="ARBA00023239"/>
    </source>
</evidence>
<comment type="similarity">
    <text evidence="4">In the C-terminal section; belongs to the radical SAM superfamily. CofH family.</text>
</comment>
<evidence type="ECO:0000256" key="17">
    <source>
        <dbReference type="ARBA" id="ARBA00048974"/>
    </source>
</evidence>
<dbReference type="NCBIfam" id="NF004884">
    <property type="entry name" value="PRK06245.1"/>
    <property type="match status" value="1"/>
</dbReference>
<protein>
    <recommendedName>
        <fullName evidence="8">FO synthase</fullName>
        <ecNumber evidence="7">2.5.1.147</ecNumber>
        <ecNumber evidence="6">4.3.1.32</ecNumber>
    </recommendedName>
</protein>
<dbReference type="HAMAP" id="MF_01611">
    <property type="entry name" value="FO_synth_sub1"/>
    <property type="match status" value="1"/>
</dbReference>
<comment type="function">
    <text evidence="2">Catalyzes the radical-mediated synthesis of 7,8-didemethyl-8-hydroxy-5-deazariboflavin (FO) from 5-amino-6-(D-ribitylamino)uracil and L-tyrosine.</text>
</comment>
<keyword evidence="12" id="KW-0479">Metal-binding</keyword>
<evidence type="ECO:0000256" key="2">
    <source>
        <dbReference type="ARBA" id="ARBA00003692"/>
    </source>
</evidence>
<keyword evidence="10 19" id="KW-0808">Transferase</keyword>
<dbReference type="GO" id="GO:0141093">
    <property type="term" value="F:5-amino-6-(D-ribitylamino)uracil--L-tyrosine 4-hydroxyphenyl transferase activity"/>
    <property type="evidence" value="ECO:0007669"/>
    <property type="project" value="UniProtKB-EC"/>
</dbReference>
<evidence type="ECO:0000256" key="5">
    <source>
        <dbReference type="ARBA" id="ARBA00010826"/>
    </source>
</evidence>
<dbReference type="Gene3D" id="3.20.20.70">
    <property type="entry name" value="Aldolase class I"/>
    <property type="match status" value="2"/>
</dbReference>
<keyword evidence="15 19" id="KW-0456">Lyase</keyword>
<dbReference type="InterPro" id="IPR045567">
    <property type="entry name" value="CofH/MnqC-like_C"/>
</dbReference>
<dbReference type="InterPro" id="IPR020050">
    <property type="entry name" value="FO_synthase_su2"/>
</dbReference>
<dbReference type="EMBL" id="JBHSFE010000011">
    <property type="protein sequence ID" value="MFC4609058.1"/>
    <property type="molecule type" value="Genomic_DNA"/>
</dbReference>
<evidence type="ECO:0000256" key="7">
    <source>
        <dbReference type="ARBA" id="ARBA00012289"/>
    </source>
</evidence>
<dbReference type="InterPro" id="IPR019940">
    <property type="entry name" value="CofH_family"/>
</dbReference>
<evidence type="ECO:0000256" key="6">
    <source>
        <dbReference type="ARBA" id="ARBA00012126"/>
    </source>
</evidence>
<evidence type="ECO:0000256" key="10">
    <source>
        <dbReference type="ARBA" id="ARBA00022679"/>
    </source>
</evidence>
<dbReference type="EC" id="2.5.1.147" evidence="7"/>
<evidence type="ECO:0000256" key="4">
    <source>
        <dbReference type="ARBA" id="ARBA00010051"/>
    </source>
</evidence>
<evidence type="ECO:0000259" key="18">
    <source>
        <dbReference type="PROSITE" id="PS51918"/>
    </source>
</evidence>
<evidence type="ECO:0000256" key="16">
    <source>
        <dbReference type="ARBA" id="ARBA00048468"/>
    </source>
</evidence>
<dbReference type="InterPro" id="IPR034405">
    <property type="entry name" value="F420"/>
</dbReference>
<keyword evidence="14" id="KW-0411">Iron-sulfur</keyword>
<dbReference type="InterPro" id="IPR019939">
    <property type="entry name" value="CofG_family"/>
</dbReference>
<evidence type="ECO:0000256" key="1">
    <source>
        <dbReference type="ARBA" id="ARBA00001966"/>
    </source>
</evidence>
<dbReference type="NCBIfam" id="TIGR00423">
    <property type="entry name" value="CofH family radical SAM protein"/>
    <property type="match status" value="1"/>
</dbReference>
<evidence type="ECO:0000313" key="19">
    <source>
        <dbReference type="EMBL" id="MFC4609058.1"/>
    </source>
</evidence>
<name>A0ABV9G6A8_9ACTN</name>
<comment type="catalytic activity">
    <reaction evidence="17">
        <text>5-amino-5-(4-hydroxybenzyl)-6-(D-ribitylimino)-5,6-dihydrouracil + S-adenosyl-L-methionine = 7,8-didemethyl-8-hydroxy-5-deazariboflavin + 5'-deoxyadenosine + L-methionine + NH4(+) + H(+)</text>
        <dbReference type="Rhea" id="RHEA:55204"/>
        <dbReference type="ChEBI" id="CHEBI:15378"/>
        <dbReference type="ChEBI" id="CHEBI:17319"/>
        <dbReference type="ChEBI" id="CHEBI:28938"/>
        <dbReference type="ChEBI" id="CHEBI:57844"/>
        <dbReference type="ChEBI" id="CHEBI:59789"/>
        <dbReference type="ChEBI" id="CHEBI:59904"/>
        <dbReference type="ChEBI" id="CHEBI:85936"/>
        <dbReference type="EC" id="4.3.1.32"/>
    </reaction>
</comment>
<evidence type="ECO:0000313" key="20">
    <source>
        <dbReference type="Proteomes" id="UP001595993"/>
    </source>
</evidence>
<dbReference type="SFLD" id="SFLDF00293">
    <property type="entry name" value="((2_3_4_5-tetrahydroxypentyl)a"/>
    <property type="match status" value="1"/>
</dbReference>
<organism evidence="19 20">
    <name type="scientific">Streptomyces maoxianensis</name>
    <dbReference type="NCBI Taxonomy" id="1459942"/>
    <lineage>
        <taxon>Bacteria</taxon>
        <taxon>Bacillati</taxon>
        <taxon>Actinomycetota</taxon>
        <taxon>Actinomycetes</taxon>
        <taxon>Kitasatosporales</taxon>
        <taxon>Streptomycetaceae</taxon>
        <taxon>Streptomyces</taxon>
    </lineage>
</organism>
<evidence type="ECO:0000256" key="11">
    <source>
        <dbReference type="ARBA" id="ARBA00022691"/>
    </source>
</evidence>
<evidence type="ECO:0000256" key="8">
    <source>
        <dbReference type="ARBA" id="ARBA00022220"/>
    </source>
</evidence>
<sequence>MTDHQPGRPGRPTENAMRRALKRARDGVALDTGEAAVLLQARGDDLKDLCASAARVRDAGLEAAGRPGVITYSKSVFIPLTKLCRDKCHYCTFATVPGKLRRAGHGMFMSPDEVLDIARRGAELGCKEALITLGDKPEDRWPEAREWLEAEGYDDTIAYVRAMAIRILEETGLLPHLNPGVMTWTDFQRLKPVAPSMGMMLETTATRLWSEPGGPHYGSPDKEPAVRLRVLEDAGRSSVPFTSGLLIGIGENYEERADSLFALRRVSRAYHGIQELIIQNFRAKPDTAMRGMPDAELDDLVATVAVARHIMGPSACLQAPPNLVAGEYARLIGAGIDDWGGVSPLTPDHVNPERPWPQIEELAERSAAEGFRLKQRLAIYPEFVQRGEPWLDPRLLPHVRALVDPETGLAREDAVVEGHPWQEPDEGFTASGRTDLHRTIDTEGRTGDRREDFDEVYGDWEALREAAVPGMVPSRIDADVRQALSQAADDPTKLTDDEALALLHADGPALDALTRIADELRRDVVGDDVTYIVTRNINFTNVCYTGCRFCAFAQRRTDADAYTLSLDQVADRAEQAWEVGAVEVCMQGGIHPDLPGTAYFDIARAVKERVPGMHVHAFSPMEVVNGATRTGLSIREWLTSAKEAGLGSIPGTAAEILDDEVRWILTKGKLPTATWIEVVKTAHELGIRSSSTMMYGHVDQPRHWLGHFRTLTRIQQAALESGRQGFTEFVTLPFIHTNAPVYLAGIARPGPTTRDNRAVTAMARLLLHPHITNIQTSWVKLGAEGAAEMLRSGANDLGGTLMEETISRMAGSSYGSYRSVQDLIAIAEAAGRPAKPRTTLYGEVPEERMSAAIASDGHLPELLPLLPD</sequence>
<dbReference type="SFLD" id="SFLDG01064">
    <property type="entry name" value="F420__menaquinone_cofactor_bio"/>
    <property type="match status" value="2"/>
</dbReference>
<dbReference type="Pfam" id="PF19288">
    <property type="entry name" value="CofH_C"/>
    <property type="match status" value="1"/>
</dbReference>
<dbReference type="EC" id="4.3.1.32" evidence="6"/>
<dbReference type="PANTHER" id="PTHR43076:SF1">
    <property type="entry name" value="LIPOYL SYNTHASE 2"/>
    <property type="match status" value="1"/>
</dbReference>
<comment type="similarity">
    <text evidence="5">In the N-terminal section; belongs to the radical SAM superfamily. CofG family.</text>
</comment>
<comment type="pathway">
    <text evidence="3">Cofactor biosynthesis; coenzyme F0 biosynthesis.</text>
</comment>
<dbReference type="NCBIfam" id="TIGR03551">
    <property type="entry name" value="F420_cofH"/>
    <property type="match status" value="1"/>
</dbReference>
<dbReference type="PROSITE" id="PS51918">
    <property type="entry name" value="RADICAL_SAM"/>
    <property type="match status" value="2"/>
</dbReference>
<dbReference type="RefSeq" id="WP_381195341.1">
    <property type="nucleotide sequence ID" value="NZ_JBHSFE010000011.1"/>
</dbReference>
<gene>
    <name evidence="19" type="ORF">ACFO9E_14715</name>
</gene>
<dbReference type="SFLD" id="SFLDF00294">
    <property type="entry name" value="7_8-didemethyl-8-hydroxy-5-dea"/>
    <property type="match status" value="1"/>
</dbReference>
<dbReference type="HAMAP" id="MF_01612">
    <property type="entry name" value="FO_synth_sub2"/>
    <property type="match status" value="1"/>
</dbReference>
<dbReference type="SFLD" id="SFLDG01389">
    <property type="entry name" value="menaquinone_synthsis_involved"/>
    <property type="match status" value="1"/>
</dbReference>
<evidence type="ECO:0000256" key="13">
    <source>
        <dbReference type="ARBA" id="ARBA00023004"/>
    </source>
</evidence>
<keyword evidence="11" id="KW-0949">S-adenosyl-L-methionine</keyword>
<dbReference type="InterPro" id="IPR006638">
    <property type="entry name" value="Elp3/MiaA/NifB-like_rSAM"/>
</dbReference>
<evidence type="ECO:0000256" key="12">
    <source>
        <dbReference type="ARBA" id="ARBA00022723"/>
    </source>
</evidence>
<dbReference type="PANTHER" id="PTHR43076">
    <property type="entry name" value="FO SYNTHASE (COFH)"/>
    <property type="match status" value="1"/>
</dbReference>
<dbReference type="SUPFAM" id="SSF102114">
    <property type="entry name" value="Radical SAM enzymes"/>
    <property type="match status" value="2"/>
</dbReference>
<reference evidence="20" key="1">
    <citation type="journal article" date="2019" name="Int. J. Syst. Evol. Microbiol.">
        <title>The Global Catalogue of Microorganisms (GCM) 10K type strain sequencing project: providing services to taxonomists for standard genome sequencing and annotation.</title>
        <authorList>
            <consortium name="The Broad Institute Genomics Platform"/>
            <consortium name="The Broad Institute Genome Sequencing Center for Infectious Disease"/>
            <person name="Wu L."/>
            <person name="Ma J."/>
        </authorList>
    </citation>
    <scope>NUCLEOTIDE SEQUENCE [LARGE SCALE GENOMIC DNA]</scope>
    <source>
        <strain evidence="20">CGMCC 4.7139</strain>
    </source>
</reference>
<proteinExistence type="inferred from homology"/>
<dbReference type="Proteomes" id="UP001595993">
    <property type="component" value="Unassembled WGS sequence"/>
</dbReference>
<dbReference type="SFLD" id="SFLDS00029">
    <property type="entry name" value="Radical_SAM"/>
    <property type="match status" value="2"/>
</dbReference>
<accession>A0ABV9G6A8</accession>
<dbReference type="NCBIfam" id="NF006687">
    <property type="entry name" value="PRK09234.1"/>
    <property type="match status" value="1"/>
</dbReference>
<feature type="domain" description="Radical SAM core" evidence="18">
    <location>
        <begin position="529"/>
        <end position="769"/>
    </location>
</feature>
<evidence type="ECO:0000256" key="14">
    <source>
        <dbReference type="ARBA" id="ARBA00023014"/>
    </source>
</evidence>
<feature type="domain" description="Radical SAM core" evidence="18">
    <location>
        <begin position="70"/>
        <end position="320"/>
    </location>
</feature>
<keyword evidence="9" id="KW-0004">4Fe-4S</keyword>
<dbReference type="SMART" id="SM00729">
    <property type="entry name" value="Elp3"/>
    <property type="match status" value="1"/>
</dbReference>
<dbReference type="CDD" id="cd01335">
    <property type="entry name" value="Radical_SAM"/>
    <property type="match status" value="2"/>
</dbReference>
<keyword evidence="20" id="KW-1185">Reference proteome</keyword>
<evidence type="ECO:0000256" key="9">
    <source>
        <dbReference type="ARBA" id="ARBA00022485"/>
    </source>
</evidence>
<dbReference type="NCBIfam" id="TIGR03550">
    <property type="entry name" value="F420_cofG"/>
    <property type="match status" value="1"/>
</dbReference>
<dbReference type="Pfam" id="PF04055">
    <property type="entry name" value="Radical_SAM"/>
    <property type="match status" value="2"/>
</dbReference>
<dbReference type="InterPro" id="IPR013785">
    <property type="entry name" value="Aldolase_TIM"/>
</dbReference>